<proteinExistence type="predicted"/>
<dbReference type="EMBL" id="BNAG01000003">
    <property type="protein sequence ID" value="GHE66257.1"/>
    <property type="molecule type" value="Genomic_DNA"/>
</dbReference>
<keyword evidence="2" id="KW-1185">Reference proteome</keyword>
<reference evidence="2" key="1">
    <citation type="journal article" date="2019" name="Int. J. Syst. Evol. Microbiol.">
        <title>The Global Catalogue of Microorganisms (GCM) 10K type strain sequencing project: providing services to taxonomists for standard genome sequencing and annotation.</title>
        <authorList>
            <consortium name="The Broad Institute Genomics Platform"/>
            <consortium name="The Broad Institute Genome Sequencing Center for Infectious Disease"/>
            <person name="Wu L."/>
            <person name="Ma J."/>
        </authorList>
    </citation>
    <scope>NUCLEOTIDE SEQUENCE [LARGE SCALE GENOMIC DNA]</scope>
    <source>
        <strain evidence="2">CGMCC 1.15111</strain>
    </source>
</reference>
<evidence type="ECO:0000313" key="2">
    <source>
        <dbReference type="Proteomes" id="UP000658258"/>
    </source>
</evidence>
<sequence length="171" mass="19760">MKTLTVYALLLGTGLTTLLSILDNRESHVAQLSPIALESPFDSKLKVELPLPGPALKDSSATVRKKEYHIYFENRSTEAIEVAIRYKSYNGDWETSDMVTLAAGEKRRMGVSDEKTYFYYAENKRKWKKKKWKGSHHFSLGEETSNKVKFIKEQIWECYDTKMCNAFAVFR</sequence>
<dbReference type="RefSeq" id="WP_189630294.1">
    <property type="nucleotide sequence ID" value="NZ_BNAG01000003.1"/>
</dbReference>
<accession>A0ABQ3I8G8</accession>
<organism evidence="1 2">
    <name type="scientific">Roseivirga thermotolerans</name>
    <dbReference type="NCBI Taxonomy" id="1758176"/>
    <lineage>
        <taxon>Bacteria</taxon>
        <taxon>Pseudomonadati</taxon>
        <taxon>Bacteroidota</taxon>
        <taxon>Cytophagia</taxon>
        <taxon>Cytophagales</taxon>
        <taxon>Roseivirgaceae</taxon>
        <taxon>Roseivirga</taxon>
    </lineage>
</organism>
<dbReference type="Proteomes" id="UP000658258">
    <property type="component" value="Unassembled WGS sequence"/>
</dbReference>
<name>A0ABQ3I8G8_9BACT</name>
<gene>
    <name evidence="1" type="ORF">GCM10011340_21870</name>
</gene>
<protein>
    <submittedName>
        <fullName evidence="1">Uncharacterized protein</fullName>
    </submittedName>
</protein>
<comment type="caution">
    <text evidence="1">The sequence shown here is derived from an EMBL/GenBank/DDBJ whole genome shotgun (WGS) entry which is preliminary data.</text>
</comment>
<evidence type="ECO:0000313" key="1">
    <source>
        <dbReference type="EMBL" id="GHE66257.1"/>
    </source>
</evidence>